<organism evidence="1 2">
    <name type="scientific">Massilia aquatica</name>
    <dbReference type="NCBI Taxonomy" id="2609000"/>
    <lineage>
        <taxon>Bacteria</taxon>
        <taxon>Pseudomonadati</taxon>
        <taxon>Pseudomonadota</taxon>
        <taxon>Betaproteobacteria</taxon>
        <taxon>Burkholderiales</taxon>
        <taxon>Oxalobacteraceae</taxon>
        <taxon>Telluria group</taxon>
        <taxon>Massilia</taxon>
    </lineage>
</organism>
<dbReference type="RefSeq" id="WP_167075547.1">
    <property type="nucleotide sequence ID" value="NZ_VVIW01000002.1"/>
</dbReference>
<dbReference type="EMBL" id="VVIW01000002">
    <property type="protein sequence ID" value="NHZ39701.1"/>
    <property type="molecule type" value="Genomic_DNA"/>
</dbReference>
<proteinExistence type="predicted"/>
<evidence type="ECO:0000313" key="1">
    <source>
        <dbReference type="EMBL" id="NHZ39701.1"/>
    </source>
</evidence>
<protein>
    <submittedName>
        <fullName evidence="1">Uncharacterized protein</fullName>
    </submittedName>
</protein>
<gene>
    <name evidence="1" type="ORF">F1609_05880</name>
</gene>
<reference evidence="1 2" key="1">
    <citation type="submission" date="2019-09" db="EMBL/GenBank/DDBJ databases">
        <title>Taxonomy of Antarctic Massilia spp.: description of Massilia rubra sp. nov., Massilia aquatica sp. nov., Massilia mucilaginosa sp. nov., Massilia frigida sp. nov. isolated from streams, lakes and regoliths.</title>
        <authorList>
            <person name="Holochova P."/>
            <person name="Sedlacek I."/>
            <person name="Kralova S."/>
            <person name="Maslanova I."/>
            <person name="Busse H.-J."/>
            <person name="Stankova E."/>
            <person name="Vrbovska V."/>
            <person name="Kovarovic V."/>
            <person name="Bartak M."/>
            <person name="Svec P."/>
            <person name="Pantucek R."/>
        </authorList>
    </citation>
    <scope>NUCLEOTIDE SEQUENCE [LARGE SCALE GENOMIC DNA]</scope>
    <source>
        <strain evidence="1 2">CCM 8693</strain>
    </source>
</reference>
<comment type="caution">
    <text evidence="1">The sequence shown here is derived from an EMBL/GenBank/DDBJ whole genome shotgun (WGS) entry which is preliminary data.</text>
</comment>
<keyword evidence="2" id="KW-1185">Reference proteome</keyword>
<name>A0ABX0LXX1_9BURK</name>
<accession>A0ABX0LXX1</accession>
<dbReference type="Gene3D" id="3.40.710.10">
    <property type="entry name" value="DD-peptidase/beta-lactamase superfamily"/>
    <property type="match status" value="1"/>
</dbReference>
<sequence length="60" mass="6691">MPASARDWSRIGTLILQQGNWNGQHIVSRDWIHFISTPQTKQPEGLVGAHLWLDAPVDGS</sequence>
<dbReference type="Proteomes" id="UP000819052">
    <property type="component" value="Unassembled WGS sequence"/>
</dbReference>
<evidence type="ECO:0000313" key="2">
    <source>
        <dbReference type="Proteomes" id="UP000819052"/>
    </source>
</evidence>
<dbReference type="SUPFAM" id="SSF56601">
    <property type="entry name" value="beta-lactamase/transpeptidase-like"/>
    <property type="match status" value="1"/>
</dbReference>
<dbReference type="InterPro" id="IPR012338">
    <property type="entry name" value="Beta-lactam/transpept-like"/>
</dbReference>